<organism evidence="2 3">
    <name type="scientific">Paractinoplanes tereljensis</name>
    <dbReference type="NCBI Taxonomy" id="571912"/>
    <lineage>
        <taxon>Bacteria</taxon>
        <taxon>Bacillati</taxon>
        <taxon>Actinomycetota</taxon>
        <taxon>Actinomycetes</taxon>
        <taxon>Micromonosporales</taxon>
        <taxon>Micromonosporaceae</taxon>
        <taxon>Paractinoplanes</taxon>
    </lineage>
</organism>
<comment type="caution">
    <text evidence="2">The sequence shown here is derived from an EMBL/GenBank/DDBJ whole genome shotgun (WGS) entry which is preliminary data.</text>
</comment>
<proteinExistence type="predicted"/>
<sequence>MVSAASQAVHQGPAERGPMLNQKVDRLGYQSGADGIRYAEFQEPCLNFRVQPNVPHPSNISKPYAGFLGLRLADLRLLGDEAPSPKEENPDAF</sequence>
<keyword evidence="3" id="KW-1185">Reference proteome</keyword>
<feature type="region of interest" description="Disordered" evidence="1">
    <location>
        <begin position="1"/>
        <end position="26"/>
    </location>
</feature>
<name>A0A919NTW9_9ACTN</name>
<protein>
    <submittedName>
        <fullName evidence="2">Uncharacterized protein</fullName>
    </submittedName>
</protein>
<accession>A0A919NTW9</accession>
<dbReference type="AlphaFoldDB" id="A0A919NTW9"/>
<dbReference type="EMBL" id="BOMY01000044">
    <property type="protein sequence ID" value="GIF24180.1"/>
    <property type="molecule type" value="Genomic_DNA"/>
</dbReference>
<evidence type="ECO:0000313" key="2">
    <source>
        <dbReference type="EMBL" id="GIF24180.1"/>
    </source>
</evidence>
<reference evidence="2" key="1">
    <citation type="submission" date="2021-01" db="EMBL/GenBank/DDBJ databases">
        <title>Whole genome shotgun sequence of Actinoplanes tereljensis NBRC 105297.</title>
        <authorList>
            <person name="Komaki H."/>
            <person name="Tamura T."/>
        </authorList>
    </citation>
    <scope>NUCLEOTIDE SEQUENCE</scope>
    <source>
        <strain evidence="2">NBRC 105297</strain>
    </source>
</reference>
<evidence type="ECO:0000256" key="1">
    <source>
        <dbReference type="SAM" id="MobiDB-lite"/>
    </source>
</evidence>
<gene>
    <name evidence="2" type="ORF">Ate02nite_69100</name>
</gene>
<evidence type="ECO:0000313" key="3">
    <source>
        <dbReference type="Proteomes" id="UP000623608"/>
    </source>
</evidence>
<dbReference type="Proteomes" id="UP000623608">
    <property type="component" value="Unassembled WGS sequence"/>
</dbReference>